<dbReference type="GO" id="GO:0008270">
    <property type="term" value="F:zinc ion binding"/>
    <property type="evidence" value="ECO:0007669"/>
    <property type="project" value="UniProtKB-KW"/>
</dbReference>
<evidence type="ECO:0000313" key="4">
    <source>
        <dbReference type="EMBL" id="KAH9383314.1"/>
    </source>
</evidence>
<protein>
    <recommendedName>
        <fullName evidence="3">CCHC-type domain-containing protein</fullName>
    </recommendedName>
</protein>
<dbReference type="OrthoDB" id="8050548at2759"/>
<dbReference type="EMBL" id="JABSTR010001040">
    <property type="protein sequence ID" value="KAH9383314.1"/>
    <property type="molecule type" value="Genomic_DNA"/>
</dbReference>
<dbReference type="PROSITE" id="PS50158">
    <property type="entry name" value="ZF_CCHC"/>
    <property type="match status" value="1"/>
</dbReference>
<evidence type="ECO:0000313" key="5">
    <source>
        <dbReference type="Proteomes" id="UP000821853"/>
    </source>
</evidence>
<dbReference type="Proteomes" id="UP000821853">
    <property type="component" value="Unassembled WGS sequence"/>
</dbReference>
<evidence type="ECO:0000256" key="2">
    <source>
        <dbReference type="SAM" id="MobiDB-lite"/>
    </source>
</evidence>
<accession>A0A9J6H8A6</accession>
<organism evidence="4 5">
    <name type="scientific">Haemaphysalis longicornis</name>
    <name type="common">Bush tick</name>
    <dbReference type="NCBI Taxonomy" id="44386"/>
    <lineage>
        <taxon>Eukaryota</taxon>
        <taxon>Metazoa</taxon>
        <taxon>Ecdysozoa</taxon>
        <taxon>Arthropoda</taxon>
        <taxon>Chelicerata</taxon>
        <taxon>Arachnida</taxon>
        <taxon>Acari</taxon>
        <taxon>Parasitiformes</taxon>
        <taxon>Ixodida</taxon>
        <taxon>Ixodoidea</taxon>
        <taxon>Ixodidae</taxon>
        <taxon>Haemaphysalinae</taxon>
        <taxon>Haemaphysalis</taxon>
    </lineage>
</organism>
<sequence length="417" mass="45615">MESGGKEEEDKRQSHYCRITSVSNEGRTIVKCPLRKMSHAALRTASPRERYGPGRGGIVLSVLAPAHVSPPVRPKLAVIGGQSTSGVLADSHACKYGFMTNKISGRKAQVNEPHYPIVQKLLRSHGARKKVAGATAELRQWKIWWKVPVYPFHPEPSVCELGGVGVKLRRKWRGGMSGGEEDFQLSPYVATPESTSKGVIHGIPAYDTPEAITASIVPPANPKALQARRIGITSTAIIVFDGYKVPPYIYYRGAEYRCYIHCQKMEACLTCGDKGHRADACPRPNPPRCRRCGDHLVETSSHTCEPKCTLCGGAHPLGDRSCKQRFKATPPRGKTASLRKQWREDSTVLSSPPEVTTKSPPASHEQHPACPPRATRLCSFCSSHTRGHHPREKGTVPTFQVGKLGSSGGLQLIFPIK</sequence>
<dbReference type="AlphaFoldDB" id="A0A9J6H8A6"/>
<gene>
    <name evidence="4" type="ORF">HPB48_024434</name>
</gene>
<dbReference type="VEuPathDB" id="VectorBase:HLOH_057301"/>
<comment type="caution">
    <text evidence="4">The sequence shown here is derived from an EMBL/GenBank/DDBJ whole genome shotgun (WGS) entry which is preliminary data.</text>
</comment>
<feature type="domain" description="CCHC-type" evidence="3">
    <location>
        <begin position="268"/>
        <end position="283"/>
    </location>
</feature>
<feature type="region of interest" description="Disordered" evidence="2">
    <location>
        <begin position="324"/>
        <end position="371"/>
    </location>
</feature>
<dbReference type="InterPro" id="IPR001878">
    <property type="entry name" value="Znf_CCHC"/>
</dbReference>
<keyword evidence="1" id="KW-0862">Zinc</keyword>
<dbReference type="GO" id="GO:0003676">
    <property type="term" value="F:nucleic acid binding"/>
    <property type="evidence" value="ECO:0007669"/>
    <property type="project" value="InterPro"/>
</dbReference>
<keyword evidence="1" id="KW-0863">Zinc-finger</keyword>
<reference evidence="4 5" key="1">
    <citation type="journal article" date="2020" name="Cell">
        <title>Large-Scale Comparative Analyses of Tick Genomes Elucidate Their Genetic Diversity and Vector Capacities.</title>
        <authorList>
            <consortium name="Tick Genome and Microbiome Consortium (TIGMIC)"/>
            <person name="Jia N."/>
            <person name="Wang J."/>
            <person name="Shi W."/>
            <person name="Du L."/>
            <person name="Sun Y."/>
            <person name="Zhan W."/>
            <person name="Jiang J.F."/>
            <person name="Wang Q."/>
            <person name="Zhang B."/>
            <person name="Ji P."/>
            <person name="Bell-Sakyi L."/>
            <person name="Cui X.M."/>
            <person name="Yuan T.T."/>
            <person name="Jiang B.G."/>
            <person name="Yang W.F."/>
            <person name="Lam T.T."/>
            <person name="Chang Q.C."/>
            <person name="Ding S.J."/>
            <person name="Wang X.J."/>
            <person name="Zhu J.G."/>
            <person name="Ruan X.D."/>
            <person name="Zhao L."/>
            <person name="Wei J.T."/>
            <person name="Ye R.Z."/>
            <person name="Que T.C."/>
            <person name="Du C.H."/>
            <person name="Zhou Y.H."/>
            <person name="Cheng J.X."/>
            <person name="Dai P.F."/>
            <person name="Guo W.B."/>
            <person name="Han X.H."/>
            <person name="Huang E.J."/>
            <person name="Li L.F."/>
            <person name="Wei W."/>
            <person name="Gao Y.C."/>
            <person name="Liu J.Z."/>
            <person name="Shao H.Z."/>
            <person name="Wang X."/>
            <person name="Wang C.C."/>
            <person name="Yang T.C."/>
            <person name="Huo Q.B."/>
            <person name="Li W."/>
            <person name="Chen H.Y."/>
            <person name="Chen S.E."/>
            <person name="Zhou L.G."/>
            <person name="Ni X.B."/>
            <person name="Tian J.H."/>
            <person name="Sheng Y."/>
            <person name="Liu T."/>
            <person name="Pan Y.S."/>
            <person name="Xia L.Y."/>
            <person name="Li J."/>
            <person name="Zhao F."/>
            <person name="Cao W.C."/>
        </authorList>
    </citation>
    <scope>NUCLEOTIDE SEQUENCE [LARGE SCALE GENOMIC DNA]</scope>
    <source>
        <strain evidence="4">HaeL-2018</strain>
    </source>
</reference>
<name>A0A9J6H8A6_HAELO</name>
<proteinExistence type="predicted"/>
<evidence type="ECO:0000256" key="1">
    <source>
        <dbReference type="PROSITE-ProRule" id="PRU00047"/>
    </source>
</evidence>
<keyword evidence="5" id="KW-1185">Reference proteome</keyword>
<feature type="compositionally biased region" description="Polar residues" evidence="2">
    <location>
        <begin position="347"/>
        <end position="360"/>
    </location>
</feature>
<keyword evidence="1" id="KW-0479">Metal-binding</keyword>
<evidence type="ECO:0000259" key="3">
    <source>
        <dbReference type="PROSITE" id="PS50158"/>
    </source>
</evidence>